<name>A0A851CXD1_CALVR</name>
<reference evidence="9" key="1">
    <citation type="submission" date="2019-10" db="EMBL/GenBank/DDBJ databases">
        <title>Bird 10,000 Genomes (B10K) Project - Family phase.</title>
        <authorList>
            <person name="Zhang G."/>
        </authorList>
    </citation>
    <scope>NUCLEOTIDE SEQUENCE</scope>
    <source>
        <strain evidence="9">B10K-DU-002-55</strain>
        <tissue evidence="9">Muscle</tissue>
    </source>
</reference>
<evidence type="ECO:0000256" key="2">
    <source>
        <dbReference type="ARBA" id="ARBA00023054"/>
    </source>
</evidence>
<dbReference type="PANTHER" id="PTHR31183">
    <property type="entry name" value="TRICHOPLEIN KERATIN FILAMENT-BINDING PROTEIN FAMILY MEMBER"/>
    <property type="match status" value="1"/>
</dbReference>
<feature type="non-terminal residue" evidence="9">
    <location>
        <position position="473"/>
    </location>
</feature>
<feature type="coiled-coil region" evidence="7">
    <location>
        <begin position="206"/>
        <end position="338"/>
    </location>
</feature>
<evidence type="ECO:0000256" key="6">
    <source>
        <dbReference type="ARBA" id="ARBA00033773"/>
    </source>
</evidence>
<feature type="coiled-coil region" evidence="7">
    <location>
        <begin position="85"/>
        <end position="126"/>
    </location>
</feature>
<feature type="domain" description="Trichohyalin-plectin-homology" evidence="8">
    <location>
        <begin position="130"/>
        <end position="459"/>
    </location>
</feature>
<proteinExistence type="inferred from homology"/>
<dbReference type="Proteomes" id="UP000642973">
    <property type="component" value="Unassembled WGS sequence"/>
</dbReference>
<evidence type="ECO:0000256" key="1">
    <source>
        <dbReference type="ARBA" id="ARBA00004138"/>
    </source>
</evidence>
<evidence type="ECO:0000259" key="8">
    <source>
        <dbReference type="Pfam" id="PF13868"/>
    </source>
</evidence>
<comment type="subcellular location">
    <subcellularLocation>
        <location evidence="1">Cell projection</location>
        <location evidence="1">Cilium</location>
    </subcellularLocation>
</comment>
<evidence type="ECO:0000313" key="9">
    <source>
        <dbReference type="EMBL" id="NWI61725.1"/>
    </source>
</evidence>
<keyword evidence="4" id="KW-0966">Cell projection</keyword>
<evidence type="ECO:0000256" key="7">
    <source>
        <dbReference type="SAM" id="Coils"/>
    </source>
</evidence>
<evidence type="ECO:0000313" key="10">
    <source>
        <dbReference type="Proteomes" id="UP000642973"/>
    </source>
</evidence>
<comment type="caution">
    <text evidence="9">The sequence shown here is derived from an EMBL/GenBank/DDBJ whole genome shotgun (WGS) entry which is preliminary data.</text>
</comment>
<protein>
    <recommendedName>
        <fullName evidence="6">Cilia- and flagella-associated protein 53</fullName>
    </recommendedName>
</protein>
<dbReference type="PANTHER" id="PTHR31183:SF1">
    <property type="entry name" value="CILIA- AND FLAGELLA-ASSOCIATED PROTEIN 53"/>
    <property type="match status" value="1"/>
</dbReference>
<comment type="similarity">
    <text evidence="5">Belongs to the CFAP53 family.</text>
</comment>
<organism evidence="9 10">
    <name type="scientific">Calyptomena viridis</name>
    <name type="common">Lesser green broadbill</name>
    <dbReference type="NCBI Taxonomy" id="135972"/>
    <lineage>
        <taxon>Eukaryota</taxon>
        <taxon>Metazoa</taxon>
        <taxon>Chordata</taxon>
        <taxon>Craniata</taxon>
        <taxon>Vertebrata</taxon>
        <taxon>Euteleostomi</taxon>
        <taxon>Archelosauria</taxon>
        <taxon>Archosauria</taxon>
        <taxon>Dinosauria</taxon>
        <taxon>Saurischia</taxon>
        <taxon>Theropoda</taxon>
        <taxon>Coelurosauria</taxon>
        <taxon>Aves</taxon>
        <taxon>Neognathae</taxon>
        <taxon>Neoaves</taxon>
        <taxon>Telluraves</taxon>
        <taxon>Australaves</taxon>
        <taxon>Passeriformes</taxon>
        <taxon>Eurylaimidae</taxon>
        <taxon>Calyptomena</taxon>
    </lineage>
</organism>
<dbReference type="AlphaFoldDB" id="A0A851CXD1"/>
<dbReference type="InterPro" id="IPR043596">
    <property type="entry name" value="CFAP53/TCHP"/>
</dbReference>
<feature type="coiled-coil region" evidence="7">
    <location>
        <begin position="370"/>
        <end position="406"/>
    </location>
</feature>
<keyword evidence="3" id="KW-0969">Cilium</keyword>
<keyword evidence="2 7" id="KW-0175">Coiled coil</keyword>
<accession>A0A851CXD1</accession>
<evidence type="ECO:0000256" key="5">
    <source>
        <dbReference type="ARBA" id="ARBA00033747"/>
    </source>
</evidence>
<dbReference type="GO" id="GO:0005929">
    <property type="term" value="C:cilium"/>
    <property type="evidence" value="ECO:0007669"/>
    <property type="project" value="UniProtKB-SubCell"/>
</dbReference>
<keyword evidence="10" id="KW-1185">Reference proteome</keyword>
<gene>
    <name evidence="9" type="primary">Cfap53</name>
    <name evidence="9" type="ORF">CALVIR_R06603</name>
</gene>
<dbReference type="Pfam" id="PF13868">
    <property type="entry name" value="TPH"/>
    <property type="match status" value="1"/>
</dbReference>
<feature type="non-terminal residue" evidence="9">
    <location>
        <position position="1"/>
    </location>
</feature>
<dbReference type="EMBL" id="WEIV01031052">
    <property type="protein sequence ID" value="NWI61725.1"/>
    <property type="molecule type" value="Genomic_DNA"/>
</dbReference>
<dbReference type="InterPro" id="IPR043597">
    <property type="entry name" value="TPH_dom"/>
</dbReference>
<evidence type="ECO:0000256" key="3">
    <source>
        <dbReference type="ARBA" id="ARBA00023069"/>
    </source>
</evidence>
<sequence>KRDIVESAILAERVREEEQEEYNAGLRAFQRYRNVCDWHKSREHKWVHRATEGKVRAKMQDYLEEIDVRRDRLRDFLEAEESKFLAEMETLNKMAQDKEAKMKEQARLLREKREKERQQLVAEKREQQFRNRCDEFRTLCMKRNKKQSSDIQLAQQALKEKLKKEEKMEEQRLEEICEQELLAKDHQKELEEQMLKARIQEMLSVLDAQVAAHSALKEEENQLKKEEAQWLEEEKHLVRKEDEELERKRRHKQKECREMLLQAAQDKKNRLDKEKQSELALEKMILEQHLQEPQREVDEKKRKQELLKEQLAYLAHLAEQLEKQKEREREDEKLYKEEMDRLWAEKAAKMEQEMEVRFQLLRDCVATRQLQMEEKVQKKLEKKIEIAEEKKLLDQIIREYKRWEEEERARKIQKAKEYRDQLASQIACQQWLQKEEEEERKREYESAREAERQYEERVQFILSTPQESVVKSH</sequence>
<feature type="coiled-coil region" evidence="7">
    <location>
        <begin position="151"/>
        <end position="179"/>
    </location>
</feature>
<evidence type="ECO:0000256" key="4">
    <source>
        <dbReference type="ARBA" id="ARBA00023273"/>
    </source>
</evidence>